<keyword evidence="2" id="KW-1185">Reference proteome</keyword>
<comment type="caution">
    <text evidence="1">The sequence shown here is derived from an EMBL/GenBank/DDBJ whole genome shotgun (WGS) entry which is preliminary data.</text>
</comment>
<accession>A0ABU6N870</accession>
<evidence type="ECO:0000313" key="1">
    <source>
        <dbReference type="EMBL" id="MED3562419.1"/>
    </source>
</evidence>
<reference evidence="1 2" key="1">
    <citation type="submission" date="2023-03" db="EMBL/GenBank/DDBJ databases">
        <title>Bacillus Genome Sequencing.</title>
        <authorList>
            <person name="Dunlap C."/>
        </authorList>
    </citation>
    <scope>NUCLEOTIDE SEQUENCE [LARGE SCALE GENOMIC DNA]</scope>
    <source>
        <strain evidence="1 2">B-14544</strain>
    </source>
</reference>
<dbReference type="EMBL" id="JARMQG010000084">
    <property type="protein sequence ID" value="MED3562419.1"/>
    <property type="molecule type" value="Genomic_DNA"/>
</dbReference>
<gene>
    <name evidence="1" type="ORF">P4447_08115</name>
</gene>
<sequence length="58" mass="6964">MRSELVKVLSDITETKLISDILKNMNNKDILNLLSLLEYTDEETKERWLTTYNELLRY</sequence>
<dbReference type="RefSeq" id="WP_327967345.1">
    <property type="nucleotide sequence ID" value="NZ_JARMQG010000084.1"/>
</dbReference>
<proteinExistence type="predicted"/>
<organism evidence="1 2">
    <name type="scientific">Bacillus xiapuensis</name>
    <dbReference type="NCBI Taxonomy" id="2014075"/>
    <lineage>
        <taxon>Bacteria</taxon>
        <taxon>Bacillati</taxon>
        <taxon>Bacillota</taxon>
        <taxon>Bacilli</taxon>
        <taxon>Bacillales</taxon>
        <taxon>Bacillaceae</taxon>
        <taxon>Bacillus</taxon>
    </lineage>
</organism>
<protein>
    <submittedName>
        <fullName evidence="1">Uncharacterized protein</fullName>
    </submittedName>
</protein>
<evidence type="ECO:0000313" key="2">
    <source>
        <dbReference type="Proteomes" id="UP001330749"/>
    </source>
</evidence>
<name>A0ABU6N870_9BACI</name>
<dbReference type="Proteomes" id="UP001330749">
    <property type="component" value="Unassembled WGS sequence"/>
</dbReference>